<organism evidence="3 4">
    <name type="scientific">Mucilaginibacter pedocola</name>
    <dbReference type="NCBI Taxonomy" id="1792845"/>
    <lineage>
        <taxon>Bacteria</taxon>
        <taxon>Pseudomonadati</taxon>
        <taxon>Bacteroidota</taxon>
        <taxon>Sphingobacteriia</taxon>
        <taxon>Sphingobacteriales</taxon>
        <taxon>Sphingobacteriaceae</taxon>
        <taxon>Mucilaginibacter</taxon>
    </lineage>
</organism>
<dbReference type="InterPro" id="IPR000601">
    <property type="entry name" value="PKD_dom"/>
</dbReference>
<dbReference type="Proteomes" id="UP000189739">
    <property type="component" value="Unassembled WGS sequence"/>
</dbReference>
<feature type="domain" description="PKD" evidence="2">
    <location>
        <begin position="56"/>
        <end position="99"/>
    </location>
</feature>
<protein>
    <recommendedName>
        <fullName evidence="2">PKD domain-containing protein</fullName>
    </recommendedName>
</protein>
<feature type="signal peptide" evidence="1">
    <location>
        <begin position="1"/>
        <end position="18"/>
    </location>
</feature>
<dbReference type="InterPro" id="IPR035986">
    <property type="entry name" value="PKD_dom_sf"/>
</dbReference>
<dbReference type="Pfam" id="PF24595">
    <property type="entry name" value="DUF7619"/>
    <property type="match status" value="1"/>
</dbReference>
<comment type="caution">
    <text evidence="3">The sequence shown here is derived from an EMBL/GenBank/DDBJ whole genome shotgun (WGS) entry which is preliminary data.</text>
</comment>
<dbReference type="SUPFAM" id="SSF49299">
    <property type="entry name" value="PKD domain"/>
    <property type="match status" value="1"/>
</dbReference>
<dbReference type="CDD" id="cd00146">
    <property type="entry name" value="PKD"/>
    <property type="match status" value="1"/>
</dbReference>
<dbReference type="InterPro" id="IPR013783">
    <property type="entry name" value="Ig-like_fold"/>
</dbReference>
<keyword evidence="1" id="KW-0732">Signal</keyword>
<dbReference type="AlphaFoldDB" id="A0A1S9PFS9"/>
<evidence type="ECO:0000313" key="4">
    <source>
        <dbReference type="Proteomes" id="UP000189739"/>
    </source>
</evidence>
<proteinExistence type="predicted"/>
<sequence>MKKLLFIAFACIAGKLHAQGQLGTMPADTVPAIINHTIENGTAKFSPQLRPLRPIAGAPAPYFTYFWEFGDGGFSFEKEPEHTYLDTGKFDVRLYATNNYDDGKRPPTRPKKLINKTPKKMMASAPVPSNMFQQGSSITLKNNCMPKPGDDMMILLGYRNKGENLRPNVAGTIAILYNDKEFTSNNFELAEARNYHGETATELKAIPSLAAASLRKQQVTKYYASAEPGITMGEIEELLEKEKLVVADQLKNFKSSKAWHFDKLAAGQENFVFLNFKTTPEMIKDTNATVRLTGVFLPDDPTLEKEAFGIELQIVASHDPNKMSIRQTRMSYRLTGKNRELTYKVRFQNTGKGPAKKVNVGVSISPVFDVNTIRVSKTKPEVKSCDSAYANQSCLSKIVGTDSVNFIFNNIYLPGTQQEGVDDADSTMGFVEYKIKFKEKPKKQPIYTRAAIIFDKNEPIYTNRATGRFRMGISPGIIVGYGFPIQSKSNNYLTQSNFTIGATISPYSTFGKYLQTELYFSSFRETAETRSITGIRKDTSVDAGKYLITSRTQTRSTKVTTINVVPVSLRWNFNTYFGAGVGALLALDINNTAKNNITYGLTGTNGTPDITVNALSEKISNSFSDIRTTFFADVVVGRVRVGPSLGLRYYYDPKTSASQMTTYVAWKL</sequence>
<reference evidence="3 4" key="1">
    <citation type="submission" date="2016-07" db="EMBL/GenBank/DDBJ databases">
        <title>Genomic analysis of zinc-resistant bacterium Mucilaginibacter pedocola TBZ30.</title>
        <authorList>
            <person name="Huang J."/>
            <person name="Tang J."/>
        </authorList>
    </citation>
    <scope>NUCLEOTIDE SEQUENCE [LARGE SCALE GENOMIC DNA]</scope>
    <source>
        <strain evidence="3 4">TBZ30</strain>
    </source>
</reference>
<keyword evidence="4" id="KW-1185">Reference proteome</keyword>
<evidence type="ECO:0000256" key="1">
    <source>
        <dbReference type="SAM" id="SignalP"/>
    </source>
</evidence>
<dbReference type="InterPro" id="IPR057171">
    <property type="entry name" value="DUF7849"/>
</dbReference>
<feature type="chain" id="PRO_5013046285" description="PKD domain-containing protein" evidence="1">
    <location>
        <begin position="19"/>
        <end position="668"/>
    </location>
</feature>
<dbReference type="Gene3D" id="2.60.40.10">
    <property type="entry name" value="Immunoglobulins"/>
    <property type="match status" value="1"/>
</dbReference>
<dbReference type="PROSITE" id="PS50093">
    <property type="entry name" value="PKD"/>
    <property type="match status" value="1"/>
</dbReference>
<dbReference type="STRING" id="1792845.BC343_06620"/>
<dbReference type="Pfam" id="PF25233">
    <property type="entry name" value="DUF7849"/>
    <property type="match status" value="1"/>
</dbReference>
<accession>A0A1S9PFS9</accession>
<dbReference type="OrthoDB" id="1110367at2"/>
<name>A0A1S9PFS9_9SPHI</name>
<dbReference type="Pfam" id="PF18911">
    <property type="entry name" value="PKD_4"/>
    <property type="match status" value="1"/>
</dbReference>
<evidence type="ECO:0000259" key="2">
    <source>
        <dbReference type="PROSITE" id="PS50093"/>
    </source>
</evidence>
<dbReference type="RefSeq" id="WP_078348569.1">
    <property type="nucleotide sequence ID" value="NZ_MBTF01000012.1"/>
</dbReference>
<dbReference type="EMBL" id="MBTF01000012">
    <property type="protein sequence ID" value="OOQ59814.1"/>
    <property type="molecule type" value="Genomic_DNA"/>
</dbReference>
<evidence type="ECO:0000313" key="3">
    <source>
        <dbReference type="EMBL" id="OOQ59814.1"/>
    </source>
</evidence>
<dbReference type="InterPro" id="IPR055353">
    <property type="entry name" value="DUF7619"/>
</dbReference>
<gene>
    <name evidence="3" type="ORF">BC343_06620</name>
</gene>